<dbReference type="GO" id="GO:0008641">
    <property type="term" value="F:ubiquitin-like modifier activating enzyme activity"/>
    <property type="evidence" value="ECO:0007669"/>
    <property type="project" value="InterPro"/>
</dbReference>
<dbReference type="STRING" id="879212.DespoDRAFT_01906"/>
<dbReference type="GO" id="GO:0016491">
    <property type="term" value="F:oxidoreductase activity"/>
    <property type="evidence" value="ECO:0007669"/>
    <property type="project" value="InterPro"/>
</dbReference>
<accession>I5B2U9</accession>
<feature type="domain" description="THIF-type NAD/FAD binding fold" evidence="1">
    <location>
        <begin position="25"/>
        <end position="275"/>
    </location>
</feature>
<dbReference type="PANTHER" id="PTHR43267:SF1">
    <property type="entry name" value="TRNA THREONYLCARBAMOYLADENOSINE DEHYDRATASE"/>
    <property type="match status" value="1"/>
</dbReference>
<dbReference type="HOGENOM" id="CLU_020676_0_0_7"/>
<dbReference type="EMBL" id="CM001488">
    <property type="protein sequence ID" value="EIM63812.1"/>
    <property type="molecule type" value="Genomic_DNA"/>
</dbReference>
<proteinExistence type="predicted"/>
<evidence type="ECO:0000313" key="3">
    <source>
        <dbReference type="Proteomes" id="UP000005778"/>
    </source>
</evidence>
<evidence type="ECO:0000259" key="1">
    <source>
        <dbReference type="Pfam" id="PF00899"/>
    </source>
</evidence>
<dbReference type="eggNOG" id="COG0778">
    <property type="taxonomic scope" value="Bacteria"/>
</dbReference>
<reference evidence="2 3" key="2">
    <citation type="submission" date="2012-02" db="EMBL/GenBank/DDBJ databases">
        <title>Improved High-Quality Draft sequence of Desulfobacter postgatei 2ac9.</title>
        <authorList>
            <consortium name="US DOE Joint Genome Institute"/>
            <person name="Lucas S."/>
            <person name="Han J."/>
            <person name="Lapidus A."/>
            <person name="Cheng J.-F."/>
            <person name="Goodwin L."/>
            <person name="Pitluck S."/>
            <person name="Peters L."/>
            <person name="Ovchinnikova G."/>
            <person name="Held B."/>
            <person name="Detter J.C."/>
            <person name="Han C."/>
            <person name="Tapia R."/>
            <person name="Land M."/>
            <person name="Hauser L."/>
            <person name="Kyrpides N."/>
            <person name="Ivanova N."/>
            <person name="Pagani I."/>
            <person name="Orellana R."/>
            <person name="Lovley D."/>
            <person name="Woyke T."/>
        </authorList>
    </citation>
    <scope>NUCLEOTIDE SEQUENCE [LARGE SCALE GENOMIC DNA]</scope>
    <source>
        <strain evidence="2 3">2ac9</strain>
    </source>
</reference>
<dbReference type="InterPro" id="IPR000594">
    <property type="entry name" value="ThiF_NAD_FAD-bd"/>
</dbReference>
<dbReference type="OrthoDB" id="272552at2"/>
<keyword evidence="3" id="KW-1185">Reference proteome</keyword>
<dbReference type="RefSeq" id="WP_004073125.1">
    <property type="nucleotide sequence ID" value="NZ_CM001488.1"/>
</dbReference>
<dbReference type="Pfam" id="PF00899">
    <property type="entry name" value="ThiF"/>
    <property type="match status" value="1"/>
</dbReference>
<dbReference type="eggNOG" id="COG0476">
    <property type="taxonomic scope" value="Bacteria"/>
</dbReference>
<dbReference type="GO" id="GO:0061503">
    <property type="term" value="F:tRNA threonylcarbamoyladenosine dehydratase"/>
    <property type="evidence" value="ECO:0007669"/>
    <property type="project" value="TreeGrafter"/>
</dbReference>
<name>I5B2U9_9BACT</name>
<gene>
    <name evidence="2" type="ORF">DespoDRAFT_01906</name>
</gene>
<dbReference type="AlphaFoldDB" id="I5B2U9"/>
<dbReference type="PANTHER" id="PTHR43267">
    <property type="entry name" value="TRNA THREONYLCARBAMOYLADENOSINE DEHYDRATASE"/>
    <property type="match status" value="1"/>
</dbReference>
<dbReference type="Gene3D" id="3.40.109.10">
    <property type="entry name" value="NADH Oxidase"/>
    <property type="match status" value="1"/>
</dbReference>
<dbReference type="SUPFAM" id="SSF69572">
    <property type="entry name" value="Activating enzymes of the ubiquitin-like proteins"/>
    <property type="match status" value="1"/>
</dbReference>
<dbReference type="Gene3D" id="3.40.50.720">
    <property type="entry name" value="NAD(P)-binding Rossmann-like Domain"/>
    <property type="match status" value="1"/>
</dbReference>
<dbReference type="SUPFAM" id="SSF55469">
    <property type="entry name" value="FMN-dependent nitroreductase-like"/>
    <property type="match status" value="2"/>
</dbReference>
<organism evidence="2 3">
    <name type="scientific">Desulfobacter postgatei 2ac9</name>
    <dbReference type="NCBI Taxonomy" id="879212"/>
    <lineage>
        <taxon>Bacteria</taxon>
        <taxon>Pseudomonadati</taxon>
        <taxon>Thermodesulfobacteriota</taxon>
        <taxon>Desulfobacteria</taxon>
        <taxon>Desulfobacterales</taxon>
        <taxon>Desulfobacteraceae</taxon>
        <taxon>Desulfobacter</taxon>
    </lineage>
</organism>
<dbReference type="Proteomes" id="UP000005778">
    <property type="component" value="Chromosome"/>
</dbReference>
<protein>
    <submittedName>
        <fullName evidence="2">Dinucleotide-utilizing enzyme possibly involved in molybdopterin or thiamin biosynthesis</fullName>
    </submittedName>
</protein>
<evidence type="ECO:0000313" key="2">
    <source>
        <dbReference type="EMBL" id="EIM63812.1"/>
    </source>
</evidence>
<dbReference type="InterPro" id="IPR000415">
    <property type="entry name" value="Nitroreductase-like"/>
</dbReference>
<dbReference type="InterPro" id="IPR045886">
    <property type="entry name" value="ThiF/MoeB/HesA"/>
</dbReference>
<dbReference type="GO" id="GO:0061504">
    <property type="term" value="P:cyclic threonylcarbamoyladenosine biosynthetic process"/>
    <property type="evidence" value="ECO:0007669"/>
    <property type="project" value="TreeGrafter"/>
</dbReference>
<reference evidence="2 3" key="1">
    <citation type="submission" date="2011-09" db="EMBL/GenBank/DDBJ databases">
        <authorList>
            <consortium name="US DOE Joint Genome Institute (JGI-PGF)"/>
            <person name="Lucas S."/>
            <person name="Han J."/>
            <person name="Lapidus A."/>
            <person name="Cheng J.-F."/>
            <person name="Goodwin L."/>
            <person name="Pitluck S."/>
            <person name="Peters L."/>
            <person name="Land M.L."/>
            <person name="Hauser L."/>
            <person name="Orellana R."/>
            <person name="Lovley D."/>
            <person name="Woyke T.J."/>
        </authorList>
    </citation>
    <scope>NUCLEOTIDE SEQUENCE [LARGE SCALE GENOMIC DNA]</scope>
    <source>
        <strain evidence="2 3">2ac9</strain>
    </source>
</reference>
<dbReference type="CDD" id="cd01483">
    <property type="entry name" value="E1_enzyme_family"/>
    <property type="match status" value="1"/>
</dbReference>
<dbReference type="InterPro" id="IPR035985">
    <property type="entry name" value="Ubiquitin-activating_enz"/>
</dbReference>
<sequence>MPKFSSHLESYDIHSASEYYDQAFSRNIGLLTRAEQKKLKRAKIAIPGMGGVGGLHLITMVRSGVGNFHISDFDVFEPVNINRQYGAHTGCFGKPKLDVMKEQALLINPHINIKTFPHGIKPDNIDAFLEGVDVVLDGLDFFCFDIRRQLFKRAREKGIYVVTAGPMGFSSALLVFAPNQGMGFDEYFNIVENMSPEEKSLSFALGLAPRATHIKYMDFSTVNLKQEAGPSLNVACQICAGMAGTEALRIILNRKGLKPVPHYFQFDPFLMKLRKGKLHFGNRNPIQRMKIGIVKKMIESRKNKAPVNIPEIPQISSMEKTPLPEKALRYLVMAGIQAPSGDNAQPWKFSITDNQVSVWIDPDADHSFFNVNQIASIISCGAAIENINVAAGLFGVEPEIELKDNLSGIGARIHFKPMAHVQKDPLHEFIWKRHTNRTMFRRESFSKSALNLIDGVISGFPGAKLHVVTQREDIKKLAKIVYTIDRIRTEHRSLHEHLMKMIRFSPGEVEKTGDGLPLKNLQAGPAGEIFLKISKPWAVMNAFNNAGIGRMVAFHSYQGIINSSAVILLTVEGSGNKDFLVGGRALERVWLELTRQGYHIQPMTAITLFFMRLFLNQGRKFMQKHKDLLNSVREDYFKLFRSVDAKNGQVMLFRVGHGRPIRHFTRRKGIESFLI</sequence>
<dbReference type="NCBIfam" id="NF006077">
    <property type="entry name" value="PRK08223.1"/>
    <property type="match status" value="1"/>
</dbReference>